<feature type="non-terminal residue" evidence="1">
    <location>
        <position position="44"/>
    </location>
</feature>
<protein>
    <submittedName>
        <fullName evidence="1">Uncharacterized protein</fullName>
    </submittedName>
</protein>
<dbReference type="AlphaFoldDB" id="A0A6J4PZ23"/>
<name>A0A6J4PZ23_9ACTN</name>
<evidence type="ECO:0000313" key="1">
    <source>
        <dbReference type="EMBL" id="CAA9427719.1"/>
    </source>
</evidence>
<proteinExistence type="predicted"/>
<dbReference type="EMBL" id="CADCUY010000488">
    <property type="protein sequence ID" value="CAA9427719.1"/>
    <property type="molecule type" value="Genomic_DNA"/>
</dbReference>
<feature type="non-terminal residue" evidence="1">
    <location>
        <position position="1"/>
    </location>
</feature>
<organism evidence="1">
    <name type="scientific">uncultured Quadrisphaera sp</name>
    <dbReference type="NCBI Taxonomy" id="904978"/>
    <lineage>
        <taxon>Bacteria</taxon>
        <taxon>Bacillati</taxon>
        <taxon>Actinomycetota</taxon>
        <taxon>Actinomycetes</taxon>
        <taxon>Kineosporiales</taxon>
        <taxon>Kineosporiaceae</taxon>
        <taxon>Quadrisphaera</taxon>
        <taxon>environmental samples</taxon>
    </lineage>
</organism>
<gene>
    <name evidence="1" type="ORF">AVDCRST_MAG35-2399</name>
</gene>
<reference evidence="1" key="1">
    <citation type="submission" date="2020-02" db="EMBL/GenBank/DDBJ databases">
        <authorList>
            <person name="Meier V. D."/>
        </authorList>
    </citation>
    <scope>NUCLEOTIDE SEQUENCE</scope>
    <source>
        <strain evidence="1">AVDCRST_MAG35</strain>
    </source>
</reference>
<sequence length="44" mass="4851">EGPAIEPLLQRVRTEHGSSARIVKAERVRVGGIGGFFAQERFEV</sequence>
<accession>A0A6J4PZ23</accession>